<proteinExistence type="inferred from homology"/>
<sequence length="314" mass="32962">MVRWLVQPARQIQELVMNALLLLEKTTQAGTARSLADAAVTALVDEATLTPKPGLVDLRGNGAHDDLNWLLMCHSAHTLHPYFEAMAQAGQELPDAQALRERIGALGRDAERAMMRATGGVNTHRGAIWALGLLVTAAAQDHEDRSAQGVAARAGALARLPDPHRPAVTGNKGALACLQHGVGGAKAQAMHGFPHVLDVALPMLQASRGRGATEDEARLDALLAVMAQLDDTCLLARGGQDALQATQQGAQRVLAAGGVATGEGRHALRRLDDDLLARRVSPGGAADLLAAALLLEQVANINFDAEREHGTTAI</sequence>
<dbReference type="HAMAP" id="MF_01883">
    <property type="entry name" value="MdcB"/>
    <property type="match status" value="1"/>
</dbReference>
<comment type="caution">
    <text evidence="6">The sequence shown here is derived from an EMBL/GenBank/DDBJ whole genome shotgun (WGS) entry which is preliminary data.</text>
</comment>
<dbReference type="Pfam" id="PF01874">
    <property type="entry name" value="CitG"/>
    <property type="match status" value="1"/>
</dbReference>
<evidence type="ECO:0000313" key="7">
    <source>
        <dbReference type="Proteomes" id="UP000446768"/>
    </source>
</evidence>
<keyword evidence="3 5" id="KW-0547">Nucleotide-binding</keyword>
<protein>
    <recommendedName>
        <fullName evidence="5">Probable 2-(5''-triphosphoribosyl)-3'-dephosphocoenzyme-A synthase</fullName>
        <shortName evidence="5">2-(5''-triphosphoribosyl)-3'-dephospho-CoA synthase</shortName>
        <ecNumber evidence="5">2.4.2.52</ecNumber>
    </recommendedName>
</protein>
<dbReference type="Proteomes" id="UP000446768">
    <property type="component" value="Unassembled WGS sequence"/>
</dbReference>
<keyword evidence="6" id="KW-0328">Glycosyltransferase</keyword>
<evidence type="ECO:0000313" key="6">
    <source>
        <dbReference type="EMBL" id="MRV73864.1"/>
    </source>
</evidence>
<dbReference type="NCBIfam" id="TIGR03132">
    <property type="entry name" value="malonate_mdcB"/>
    <property type="match status" value="1"/>
</dbReference>
<dbReference type="GO" id="GO:0016757">
    <property type="term" value="F:glycosyltransferase activity"/>
    <property type="evidence" value="ECO:0007669"/>
    <property type="project" value="UniProtKB-KW"/>
</dbReference>
<comment type="similarity">
    <text evidence="5">Belongs to the CitG/MdcB family.</text>
</comment>
<organism evidence="6 7">
    <name type="scientific">Pseudoduganella rivuli</name>
    <dbReference type="NCBI Taxonomy" id="2666085"/>
    <lineage>
        <taxon>Bacteria</taxon>
        <taxon>Pseudomonadati</taxon>
        <taxon>Pseudomonadota</taxon>
        <taxon>Betaproteobacteria</taxon>
        <taxon>Burkholderiales</taxon>
        <taxon>Oxalobacteraceae</taxon>
        <taxon>Telluria group</taxon>
        <taxon>Pseudoduganella</taxon>
    </lineage>
</organism>
<comment type="function">
    <text evidence="5">Involved in the formation of 2-(5''-phosphoribosyl)-3'-dephosphocoenzyme-A, the prosthetic group of the acyl-carrier protein of the malonate decarboxylase.</text>
</comment>
<evidence type="ECO:0000256" key="4">
    <source>
        <dbReference type="ARBA" id="ARBA00022840"/>
    </source>
</evidence>
<reference evidence="6 7" key="1">
    <citation type="submission" date="2019-11" db="EMBL/GenBank/DDBJ databases">
        <title>Novel species isolated from a subtropical stream in China.</title>
        <authorList>
            <person name="Lu H."/>
        </authorList>
    </citation>
    <scope>NUCLEOTIDE SEQUENCE [LARGE SCALE GENOMIC DNA]</scope>
    <source>
        <strain evidence="6 7">FT92W</strain>
    </source>
</reference>
<dbReference type="Gene3D" id="1.10.4200.10">
    <property type="entry name" value="Triphosphoribosyl-dephospho-CoA protein"/>
    <property type="match status" value="2"/>
</dbReference>
<dbReference type="AlphaFoldDB" id="A0A7X2IQ16"/>
<dbReference type="GO" id="GO:0005524">
    <property type="term" value="F:ATP binding"/>
    <property type="evidence" value="ECO:0007669"/>
    <property type="project" value="UniProtKB-KW"/>
</dbReference>
<keyword evidence="2 5" id="KW-0808">Transferase</keyword>
<dbReference type="PANTHER" id="PTHR30201:SF2">
    <property type="entry name" value="2-(5''-TRIPHOSPHORIBOSYL)-3'-DEPHOSPHOCOENZYME-A SYNTHASE"/>
    <property type="match status" value="1"/>
</dbReference>
<comment type="catalytic activity">
    <reaction evidence="1 5">
        <text>3'-dephospho-CoA + ATP = 2'-(5''-triphospho-alpha-D-ribosyl)-3'-dephospho-CoA + adenine</text>
        <dbReference type="Rhea" id="RHEA:15117"/>
        <dbReference type="ChEBI" id="CHEBI:16708"/>
        <dbReference type="ChEBI" id="CHEBI:30616"/>
        <dbReference type="ChEBI" id="CHEBI:57328"/>
        <dbReference type="ChEBI" id="CHEBI:61378"/>
        <dbReference type="EC" id="2.4.2.52"/>
    </reaction>
</comment>
<evidence type="ECO:0000256" key="5">
    <source>
        <dbReference type="HAMAP-Rule" id="MF_01883"/>
    </source>
</evidence>
<keyword evidence="7" id="KW-1185">Reference proteome</keyword>
<name>A0A7X2IQ16_9BURK</name>
<evidence type="ECO:0000256" key="3">
    <source>
        <dbReference type="ARBA" id="ARBA00022741"/>
    </source>
</evidence>
<evidence type="ECO:0000256" key="1">
    <source>
        <dbReference type="ARBA" id="ARBA00001210"/>
    </source>
</evidence>
<dbReference type="GO" id="GO:0046917">
    <property type="term" value="F:triphosphoribosyl-dephospho-CoA synthase activity"/>
    <property type="evidence" value="ECO:0007669"/>
    <property type="project" value="UniProtKB-UniRule"/>
</dbReference>
<evidence type="ECO:0000256" key="2">
    <source>
        <dbReference type="ARBA" id="ARBA00022679"/>
    </source>
</evidence>
<dbReference type="EC" id="2.4.2.52" evidence="5"/>
<dbReference type="NCBIfam" id="NF002315">
    <property type="entry name" value="PRK01237.1"/>
    <property type="match status" value="1"/>
</dbReference>
<dbReference type="InterPro" id="IPR017555">
    <property type="entry name" value="TriPribosyl-deP-CoA_syn"/>
</dbReference>
<dbReference type="EMBL" id="WKJJ01000012">
    <property type="protein sequence ID" value="MRV73864.1"/>
    <property type="molecule type" value="Genomic_DNA"/>
</dbReference>
<accession>A0A7X2IQ16</accession>
<dbReference type="PANTHER" id="PTHR30201">
    <property type="entry name" value="TRIPHOSPHORIBOSYL-DEPHOSPHO-COA SYNTHASE"/>
    <property type="match status" value="1"/>
</dbReference>
<dbReference type="InterPro" id="IPR002736">
    <property type="entry name" value="CitG"/>
</dbReference>
<keyword evidence="4 5" id="KW-0067">ATP-binding</keyword>
<dbReference type="GO" id="GO:0051191">
    <property type="term" value="P:prosthetic group biosynthetic process"/>
    <property type="evidence" value="ECO:0007669"/>
    <property type="project" value="TreeGrafter"/>
</dbReference>
<gene>
    <name evidence="5" type="primary">mdcB</name>
    <name evidence="6" type="ORF">GJ700_19305</name>
</gene>